<keyword evidence="3" id="KW-1185">Reference proteome</keyword>
<gene>
    <name evidence="2" type="ORF">ADH67_12445</name>
</gene>
<dbReference type="GO" id="GO:0004534">
    <property type="term" value="F:5'-3' RNA exonuclease activity"/>
    <property type="evidence" value="ECO:0007669"/>
    <property type="project" value="TreeGrafter"/>
</dbReference>
<dbReference type="InterPro" id="IPR052018">
    <property type="entry name" value="PHP_domain"/>
</dbReference>
<evidence type="ECO:0000313" key="2">
    <source>
        <dbReference type="EMBL" id="OXE44331.1"/>
    </source>
</evidence>
<feature type="domain" description="Polymerase/histidinol phosphatase N-terminal" evidence="1">
    <location>
        <begin position="13"/>
        <end position="78"/>
    </location>
</feature>
<dbReference type="EMBL" id="NHMP01000013">
    <property type="protein sequence ID" value="OXE44331.1"/>
    <property type="molecule type" value="Genomic_DNA"/>
</dbReference>
<dbReference type="Pfam" id="PF02811">
    <property type="entry name" value="PHP"/>
    <property type="match status" value="1"/>
</dbReference>
<dbReference type="SMART" id="SM00481">
    <property type="entry name" value="POLIIIAc"/>
    <property type="match status" value="1"/>
</dbReference>
<proteinExistence type="predicted"/>
<dbReference type="GO" id="GO:0035312">
    <property type="term" value="F:5'-3' DNA exonuclease activity"/>
    <property type="evidence" value="ECO:0007669"/>
    <property type="project" value="TreeGrafter"/>
</dbReference>
<organism evidence="2 3">
    <name type="scientific">Turicimonas muris</name>
    <dbReference type="NCBI Taxonomy" id="1796652"/>
    <lineage>
        <taxon>Bacteria</taxon>
        <taxon>Pseudomonadati</taxon>
        <taxon>Pseudomonadota</taxon>
        <taxon>Betaproteobacteria</taxon>
        <taxon>Burkholderiales</taxon>
        <taxon>Sutterellaceae</taxon>
        <taxon>Turicimonas</taxon>
    </lineage>
</organism>
<dbReference type="Proteomes" id="UP000214610">
    <property type="component" value="Unassembled WGS sequence"/>
</dbReference>
<dbReference type="InterPro" id="IPR004013">
    <property type="entry name" value="PHP_dom"/>
</dbReference>
<dbReference type="InterPro" id="IPR003141">
    <property type="entry name" value="Pol/His_phosphatase_N"/>
</dbReference>
<dbReference type="AlphaFoldDB" id="A0A227KAF8"/>
<sequence length="284" mass="31149">MDLRSIEKSSVIPDLHMHSIFSDGNYTPEQLAEMASENGVNLVSLTDHDEIAGNERMRKACEQKGIAFVSGVEISTGYANKEIHIVGLNIDTSCPELIKALQETKVNRIERAEEISKKLKEMGYPGALEGAMKFVTNPNLVSRIHFAKWLVDTKAASSIDSAFEKFIGSGRPGFVSLKAPTISQAVHLIKRARGIPVLAHPGRYGLKGWKLQALLDEFRNAGGEVIEVTTGSHSSKDNTMICQIAREQAFIASTGSDFHRLDTRCPIGKQGEIPSDLTPVWSLF</sequence>
<evidence type="ECO:0000259" key="1">
    <source>
        <dbReference type="SMART" id="SM00481"/>
    </source>
</evidence>
<accession>A0A227KAF8</accession>
<dbReference type="GeneID" id="78363586"/>
<dbReference type="Gene3D" id="1.10.150.650">
    <property type="match status" value="1"/>
</dbReference>
<dbReference type="PANTHER" id="PTHR42924">
    <property type="entry name" value="EXONUCLEASE"/>
    <property type="match status" value="1"/>
</dbReference>
<reference evidence="3" key="1">
    <citation type="submission" date="2017-05" db="EMBL/GenBank/DDBJ databases">
        <title>Improved OligoMM genomes.</title>
        <authorList>
            <person name="Garzetti D."/>
        </authorList>
    </citation>
    <scope>NUCLEOTIDE SEQUENCE [LARGE SCALE GENOMIC DNA]</scope>
    <source>
        <strain evidence="3">YL45</strain>
    </source>
</reference>
<comment type="caution">
    <text evidence="2">The sequence shown here is derived from an EMBL/GenBank/DDBJ whole genome shotgun (WGS) entry which is preliminary data.</text>
</comment>
<evidence type="ECO:0000313" key="3">
    <source>
        <dbReference type="Proteomes" id="UP000214610"/>
    </source>
</evidence>
<protein>
    <submittedName>
        <fullName evidence="2">Phosphatase</fullName>
    </submittedName>
</protein>
<dbReference type="CDD" id="cd07438">
    <property type="entry name" value="PHP_HisPPase_AMP"/>
    <property type="match status" value="1"/>
</dbReference>
<dbReference type="SUPFAM" id="SSF89550">
    <property type="entry name" value="PHP domain-like"/>
    <property type="match status" value="1"/>
</dbReference>
<name>A0A227KAF8_9BURK</name>
<dbReference type="PANTHER" id="PTHR42924:SF3">
    <property type="entry name" value="POLYMERASE_HISTIDINOL PHOSPHATASE N-TERMINAL DOMAIN-CONTAINING PROTEIN"/>
    <property type="match status" value="1"/>
</dbReference>
<dbReference type="Gene3D" id="3.20.20.140">
    <property type="entry name" value="Metal-dependent hydrolases"/>
    <property type="match status" value="1"/>
</dbReference>
<dbReference type="InterPro" id="IPR016195">
    <property type="entry name" value="Pol/histidinol_Pase-like"/>
</dbReference>
<dbReference type="RefSeq" id="WP_066591722.1">
    <property type="nucleotide sequence ID" value="NZ_CAJTBZ010000029.1"/>
</dbReference>